<keyword evidence="3" id="KW-1185">Reference proteome</keyword>
<comment type="caution">
    <text evidence="2">The sequence shown here is derived from an EMBL/GenBank/DDBJ whole genome shotgun (WGS) entry which is preliminary data.</text>
</comment>
<evidence type="ECO:0000256" key="1">
    <source>
        <dbReference type="SAM" id="MobiDB-lite"/>
    </source>
</evidence>
<dbReference type="Proteomes" id="UP001341840">
    <property type="component" value="Unassembled WGS sequence"/>
</dbReference>
<accession>A0ABU6QFW0</accession>
<name>A0ABU6QFW0_9FABA</name>
<feature type="compositionally biased region" description="Polar residues" evidence="1">
    <location>
        <begin position="7"/>
        <end position="27"/>
    </location>
</feature>
<proteinExistence type="predicted"/>
<sequence length="79" mass="8283">MVKASRSAGTSNSGNSKGSPQQHTAGQLCSKGITKIPNVSESIPDCPTGDKTCHHTYDLVVHDKAEAELIVVAVPVRNL</sequence>
<organism evidence="2 3">
    <name type="scientific">Stylosanthes scabra</name>
    <dbReference type="NCBI Taxonomy" id="79078"/>
    <lineage>
        <taxon>Eukaryota</taxon>
        <taxon>Viridiplantae</taxon>
        <taxon>Streptophyta</taxon>
        <taxon>Embryophyta</taxon>
        <taxon>Tracheophyta</taxon>
        <taxon>Spermatophyta</taxon>
        <taxon>Magnoliopsida</taxon>
        <taxon>eudicotyledons</taxon>
        <taxon>Gunneridae</taxon>
        <taxon>Pentapetalae</taxon>
        <taxon>rosids</taxon>
        <taxon>fabids</taxon>
        <taxon>Fabales</taxon>
        <taxon>Fabaceae</taxon>
        <taxon>Papilionoideae</taxon>
        <taxon>50 kb inversion clade</taxon>
        <taxon>dalbergioids sensu lato</taxon>
        <taxon>Dalbergieae</taxon>
        <taxon>Pterocarpus clade</taxon>
        <taxon>Stylosanthes</taxon>
    </lineage>
</organism>
<gene>
    <name evidence="2" type="ORF">PIB30_043679</name>
</gene>
<evidence type="ECO:0000313" key="3">
    <source>
        <dbReference type="Proteomes" id="UP001341840"/>
    </source>
</evidence>
<feature type="region of interest" description="Disordered" evidence="1">
    <location>
        <begin position="1"/>
        <end position="30"/>
    </location>
</feature>
<reference evidence="2 3" key="1">
    <citation type="journal article" date="2023" name="Plants (Basel)">
        <title>Bridging the Gap: Combining Genomics and Transcriptomics Approaches to Understand Stylosanthes scabra, an Orphan Legume from the Brazilian Caatinga.</title>
        <authorList>
            <person name="Ferreira-Neto J.R.C."/>
            <person name="da Silva M.D."/>
            <person name="Binneck E."/>
            <person name="de Melo N.F."/>
            <person name="da Silva R.H."/>
            <person name="de Melo A.L.T.M."/>
            <person name="Pandolfi V."/>
            <person name="Bustamante F.O."/>
            <person name="Brasileiro-Vidal A.C."/>
            <person name="Benko-Iseppon A.M."/>
        </authorList>
    </citation>
    <scope>NUCLEOTIDE SEQUENCE [LARGE SCALE GENOMIC DNA]</scope>
    <source>
        <tissue evidence="2">Leaves</tissue>
    </source>
</reference>
<dbReference type="EMBL" id="JASCZI010000256">
    <property type="protein sequence ID" value="MED6110510.1"/>
    <property type="molecule type" value="Genomic_DNA"/>
</dbReference>
<evidence type="ECO:0000313" key="2">
    <source>
        <dbReference type="EMBL" id="MED6110510.1"/>
    </source>
</evidence>
<protein>
    <submittedName>
        <fullName evidence="2">Uncharacterized protein</fullName>
    </submittedName>
</protein>